<dbReference type="Gene3D" id="1.10.30.10">
    <property type="entry name" value="High mobility group box domain"/>
    <property type="match status" value="1"/>
</dbReference>
<feature type="compositionally biased region" description="Pro residues" evidence="4">
    <location>
        <begin position="313"/>
        <end position="323"/>
    </location>
</feature>
<sequence length="694" mass="70428">MPPIRGHTFLYTFIADEEDARAEGAPTEHTAADDDADDTDMPPLVEPPAPSQASMMSALDFSAVAFAAPPFAFAPASSAVFPADTPTPTKHAAAHIPRPPNAFILFRSSFIRSQAAHAALAAAQGGGSSSLSKLIGRRWRDLPPEERARWEDKARAAQAEHRRRYPDWRFRPGNGKNGSASNISSPAGGGGNPKGRRKGRIKDGGATPDREKDGEKEREREREEEGEVTRGRRPARGRAAGKGKGKAREPSEEVPATGKGKERATAPEASPDGDAKPGRALSGERTAKRQRQRHAPSLSLSLSLSASASGSPLPHPPPTPSPLASPFLGLSPPQHRLMSASADASPVAGAAYASPVPAQAGASPAGASPAGASPVGAGGGAGGAGGSGLMLPPLTQLYKRSLSAPANGRVGMWPAPLSPLAPVAGPAPAPVFGPGPGVEGPGVYVAPPAYVEPQPPQAESDAFPHQGGFQHHPQHRPRYLPAAGPAAGYVPGHGHARRDTVSLPLGPLYAPAPAPPAQDGHAHPHPGFASADPSSATTSNSPLSPGESAWADRGVSAFAEYTRAPSPVRALSPPPSPYASPPYAYAARPPASGSGGTSPAISRFSTLAGWAGGGGAGAATPAAVPVSQVAAAAQSPAPQLSPPPPPVRTSGWYRPPPPLGLQTRSWDGGAGGGAGPSSGWGHGHGYGYGAYEDG</sequence>
<dbReference type="GeneID" id="59351413"/>
<dbReference type="GO" id="GO:0005634">
    <property type="term" value="C:nucleus"/>
    <property type="evidence" value="ECO:0007669"/>
    <property type="project" value="UniProtKB-UniRule"/>
</dbReference>
<dbReference type="InterPro" id="IPR036910">
    <property type="entry name" value="HMG_box_dom_sf"/>
</dbReference>
<dbReference type="PROSITE" id="PS50118">
    <property type="entry name" value="HMG_BOX_2"/>
    <property type="match status" value="1"/>
</dbReference>
<evidence type="ECO:0000256" key="3">
    <source>
        <dbReference type="PROSITE-ProRule" id="PRU00267"/>
    </source>
</evidence>
<dbReference type="RefSeq" id="XP_037214865.1">
    <property type="nucleotide sequence ID" value="XM_037368897.1"/>
</dbReference>
<feature type="compositionally biased region" description="Low complexity" evidence="4">
    <location>
        <begin position="339"/>
        <end position="375"/>
    </location>
</feature>
<dbReference type="OrthoDB" id="6247875at2759"/>
<feature type="DNA-binding region" description="HMG box" evidence="3">
    <location>
        <begin position="96"/>
        <end position="169"/>
    </location>
</feature>
<feature type="compositionally biased region" description="Low complexity" evidence="4">
    <location>
        <begin position="479"/>
        <end position="493"/>
    </location>
</feature>
<feature type="domain" description="HMG box" evidence="5">
    <location>
        <begin position="96"/>
        <end position="169"/>
    </location>
</feature>
<evidence type="ECO:0000313" key="7">
    <source>
        <dbReference type="Proteomes" id="UP000636479"/>
    </source>
</evidence>
<feature type="region of interest" description="Disordered" evidence="4">
    <location>
        <begin position="454"/>
        <end position="549"/>
    </location>
</feature>
<feature type="region of interest" description="Disordered" evidence="4">
    <location>
        <begin position="17"/>
        <end position="52"/>
    </location>
</feature>
<evidence type="ECO:0000259" key="5">
    <source>
        <dbReference type="PROSITE" id="PS50118"/>
    </source>
</evidence>
<feature type="compositionally biased region" description="Basic and acidic residues" evidence="4">
    <location>
        <begin position="208"/>
        <end position="230"/>
    </location>
</feature>
<dbReference type="InterPro" id="IPR009071">
    <property type="entry name" value="HMG_box_dom"/>
</dbReference>
<gene>
    <name evidence="6" type="ORF">MIND_01240800</name>
</gene>
<evidence type="ECO:0000256" key="2">
    <source>
        <dbReference type="ARBA" id="ARBA00023242"/>
    </source>
</evidence>
<dbReference type="SUPFAM" id="SSF47095">
    <property type="entry name" value="HMG-box"/>
    <property type="match status" value="1"/>
</dbReference>
<dbReference type="EMBL" id="JACAZF010000012">
    <property type="protein sequence ID" value="KAF7292138.1"/>
    <property type="molecule type" value="Genomic_DNA"/>
</dbReference>
<dbReference type="SMART" id="SM00398">
    <property type="entry name" value="HMG"/>
    <property type="match status" value="1"/>
</dbReference>
<dbReference type="AlphaFoldDB" id="A0A8H6S3P9"/>
<protein>
    <submittedName>
        <fullName evidence="6">HMG box domain-containing protein</fullName>
    </submittedName>
</protein>
<dbReference type="InterPro" id="IPR051356">
    <property type="entry name" value="SOX/SOX-like_TF"/>
</dbReference>
<keyword evidence="2 3" id="KW-0539">Nucleus</keyword>
<proteinExistence type="predicted"/>
<reference evidence="6" key="1">
    <citation type="submission" date="2020-05" db="EMBL/GenBank/DDBJ databases">
        <title>Mycena genomes resolve the evolution of fungal bioluminescence.</title>
        <authorList>
            <person name="Tsai I.J."/>
        </authorList>
    </citation>
    <scope>NUCLEOTIDE SEQUENCE</scope>
    <source>
        <strain evidence="6">171206Taipei</strain>
    </source>
</reference>
<dbReference type="GO" id="GO:0000978">
    <property type="term" value="F:RNA polymerase II cis-regulatory region sequence-specific DNA binding"/>
    <property type="evidence" value="ECO:0007669"/>
    <property type="project" value="TreeGrafter"/>
</dbReference>
<keyword evidence="7" id="KW-1185">Reference proteome</keyword>
<evidence type="ECO:0000313" key="6">
    <source>
        <dbReference type="EMBL" id="KAF7292138.1"/>
    </source>
</evidence>
<accession>A0A8H6S3P9</accession>
<feature type="region of interest" description="Disordered" evidence="4">
    <location>
        <begin position="146"/>
        <end position="382"/>
    </location>
</feature>
<dbReference type="PANTHER" id="PTHR45789:SF2">
    <property type="entry name" value="FI18025P1"/>
    <property type="match status" value="1"/>
</dbReference>
<dbReference type="GO" id="GO:0000981">
    <property type="term" value="F:DNA-binding transcription factor activity, RNA polymerase II-specific"/>
    <property type="evidence" value="ECO:0007669"/>
    <property type="project" value="TreeGrafter"/>
</dbReference>
<dbReference type="CDD" id="cd01389">
    <property type="entry name" value="HMG-box_ROX1-like"/>
    <property type="match status" value="1"/>
</dbReference>
<feature type="compositionally biased region" description="Low complexity" evidence="4">
    <location>
        <begin position="295"/>
        <end position="312"/>
    </location>
</feature>
<organism evidence="6 7">
    <name type="scientific">Mycena indigotica</name>
    <dbReference type="NCBI Taxonomy" id="2126181"/>
    <lineage>
        <taxon>Eukaryota</taxon>
        <taxon>Fungi</taxon>
        <taxon>Dikarya</taxon>
        <taxon>Basidiomycota</taxon>
        <taxon>Agaricomycotina</taxon>
        <taxon>Agaricomycetes</taxon>
        <taxon>Agaricomycetidae</taxon>
        <taxon>Agaricales</taxon>
        <taxon>Marasmiineae</taxon>
        <taxon>Mycenaceae</taxon>
        <taxon>Mycena</taxon>
    </lineage>
</organism>
<name>A0A8H6S3P9_9AGAR</name>
<feature type="compositionally biased region" description="Basic residues" evidence="4">
    <location>
        <begin position="231"/>
        <end position="245"/>
    </location>
</feature>
<keyword evidence="1 3" id="KW-0238">DNA-binding</keyword>
<evidence type="ECO:0000256" key="1">
    <source>
        <dbReference type="ARBA" id="ARBA00023125"/>
    </source>
</evidence>
<dbReference type="PANTHER" id="PTHR45789">
    <property type="entry name" value="FI18025P1"/>
    <property type="match status" value="1"/>
</dbReference>
<comment type="caution">
    <text evidence="6">The sequence shown here is derived from an EMBL/GenBank/DDBJ whole genome shotgun (WGS) entry which is preliminary data.</text>
</comment>
<feature type="compositionally biased region" description="Basic and acidic residues" evidence="4">
    <location>
        <begin position="146"/>
        <end position="170"/>
    </location>
</feature>
<feature type="region of interest" description="Disordered" evidence="4">
    <location>
        <begin position="634"/>
        <end position="694"/>
    </location>
</feature>
<feature type="compositionally biased region" description="Polar residues" evidence="4">
    <location>
        <begin position="532"/>
        <end position="543"/>
    </location>
</feature>
<dbReference type="Proteomes" id="UP000636479">
    <property type="component" value="Unassembled WGS sequence"/>
</dbReference>
<feature type="compositionally biased region" description="Gly residues" evidence="4">
    <location>
        <begin position="668"/>
        <end position="688"/>
    </location>
</feature>
<dbReference type="Pfam" id="PF00505">
    <property type="entry name" value="HMG_box"/>
    <property type="match status" value="1"/>
</dbReference>
<evidence type="ECO:0000256" key="4">
    <source>
        <dbReference type="SAM" id="MobiDB-lite"/>
    </source>
</evidence>